<accession>A0A4Q4NHC3</accession>
<dbReference type="EMBL" id="PDXD01000012">
    <property type="protein sequence ID" value="RYN76261.1"/>
    <property type="molecule type" value="Genomic_DNA"/>
</dbReference>
<protein>
    <submittedName>
        <fullName evidence="2">Uncharacterized protein</fullName>
    </submittedName>
</protein>
<sequence length="46" mass="5140">MDGDYAAGAATARPQFASPAPKNANAERPSRRRLRRKGKKKQKKEE</sequence>
<proteinExistence type="predicted"/>
<evidence type="ECO:0000313" key="2">
    <source>
        <dbReference type="EMBL" id="RYN76261.1"/>
    </source>
</evidence>
<feature type="region of interest" description="Disordered" evidence="1">
    <location>
        <begin position="1"/>
        <end position="46"/>
    </location>
</feature>
<dbReference type="Proteomes" id="UP000291422">
    <property type="component" value="Unassembled WGS sequence"/>
</dbReference>
<organism evidence="2 3">
    <name type="scientific">Alternaria alternata</name>
    <name type="common">Alternaria rot fungus</name>
    <name type="synonym">Torula alternata</name>
    <dbReference type="NCBI Taxonomy" id="5599"/>
    <lineage>
        <taxon>Eukaryota</taxon>
        <taxon>Fungi</taxon>
        <taxon>Dikarya</taxon>
        <taxon>Ascomycota</taxon>
        <taxon>Pezizomycotina</taxon>
        <taxon>Dothideomycetes</taxon>
        <taxon>Pleosporomycetidae</taxon>
        <taxon>Pleosporales</taxon>
        <taxon>Pleosporineae</taxon>
        <taxon>Pleosporaceae</taxon>
        <taxon>Alternaria</taxon>
        <taxon>Alternaria sect. Alternaria</taxon>
        <taxon>Alternaria alternata complex</taxon>
    </lineage>
</organism>
<name>A0A4Q4NHC3_ALTAL</name>
<feature type="compositionally biased region" description="Basic residues" evidence="1">
    <location>
        <begin position="30"/>
        <end position="46"/>
    </location>
</feature>
<evidence type="ECO:0000256" key="1">
    <source>
        <dbReference type="SAM" id="MobiDB-lite"/>
    </source>
</evidence>
<evidence type="ECO:0000313" key="3">
    <source>
        <dbReference type="Proteomes" id="UP000291422"/>
    </source>
</evidence>
<dbReference type="AlphaFoldDB" id="A0A4Q4NHC3"/>
<reference evidence="3" key="1">
    <citation type="journal article" date="2019" name="bioRxiv">
        <title>Genomics, evolutionary history and diagnostics of the Alternaria alternata species group including apple and Asian pear pathotypes.</title>
        <authorList>
            <person name="Armitage A.D."/>
            <person name="Cockerton H.M."/>
            <person name="Sreenivasaprasad S."/>
            <person name="Woodhall J.W."/>
            <person name="Lane C.R."/>
            <person name="Harrison R.J."/>
            <person name="Clarkson J.P."/>
        </authorList>
    </citation>
    <scope>NUCLEOTIDE SEQUENCE [LARGE SCALE GENOMIC DNA]</scope>
    <source>
        <strain evidence="3">FERA 1177</strain>
    </source>
</reference>
<gene>
    <name evidence="2" type="ORF">AA0117_g5756</name>
</gene>
<comment type="caution">
    <text evidence="2">The sequence shown here is derived from an EMBL/GenBank/DDBJ whole genome shotgun (WGS) entry which is preliminary data.</text>
</comment>